<evidence type="ECO:0000313" key="6">
    <source>
        <dbReference type="EMBL" id="CAG7720187.1"/>
    </source>
</evidence>
<evidence type="ECO:0000313" key="7">
    <source>
        <dbReference type="Proteomes" id="UP000708208"/>
    </source>
</evidence>
<keyword evidence="7" id="KW-1185">Reference proteome</keyword>
<gene>
    <name evidence="6" type="ORF">AFUS01_LOCUS9473</name>
</gene>
<dbReference type="EMBL" id="CAJVCH010068132">
    <property type="protein sequence ID" value="CAG7720187.1"/>
    <property type="molecule type" value="Genomic_DNA"/>
</dbReference>
<dbReference type="Proteomes" id="UP000708208">
    <property type="component" value="Unassembled WGS sequence"/>
</dbReference>
<feature type="chain" id="PRO_5035257610" description="Carboxylesterase type B domain-containing protein" evidence="4">
    <location>
        <begin position="16"/>
        <end position="209"/>
    </location>
</feature>
<comment type="similarity">
    <text evidence="1">Belongs to the type-B carboxylesterase/lipase family.</text>
</comment>
<evidence type="ECO:0000256" key="2">
    <source>
        <dbReference type="ARBA" id="ARBA00022729"/>
    </source>
</evidence>
<evidence type="ECO:0000256" key="1">
    <source>
        <dbReference type="ARBA" id="ARBA00005964"/>
    </source>
</evidence>
<evidence type="ECO:0000256" key="3">
    <source>
        <dbReference type="ARBA" id="ARBA00023180"/>
    </source>
</evidence>
<protein>
    <recommendedName>
        <fullName evidence="5">Carboxylesterase type B domain-containing protein</fullName>
    </recommendedName>
</protein>
<reference evidence="6" key="1">
    <citation type="submission" date="2021-06" db="EMBL/GenBank/DDBJ databases">
        <authorList>
            <person name="Hodson N. C."/>
            <person name="Mongue J. A."/>
            <person name="Jaron S. K."/>
        </authorList>
    </citation>
    <scope>NUCLEOTIDE SEQUENCE</scope>
</reference>
<feature type="domain" description="Carboxylesterase type B" evidence="5">
    <location>
        <begin position="113"/>
        <end position="205"/>
    </location>
</feature>
<dbReference type="PANTHER" id="PTHR43903">
    <property type="entry name" value="NEUROLIGIN"/>
    <property type="match status" value="1"/>
</dbReference>
<sequence>MRLVVIFLCIISCQSSNNETFTKTTSNTSFSSSTTAIPLPPHFLPLHANSNFGLNESYGSTSSSTSPNNNSPTARSRIIETKYGKVQGLSITLFPHLSTMGNQHHSSKSNPLKNKLVEVFLNIPYASPPVKSYRFSPTQTPIPWDGVRSAVKPGFVCPQMMPDIRNETAALKDMPKGYLEYLRRVEPYLRNQSEDCLYLNVYSPIGKPH</sequence>
<dbReference type="OrthoDB" id="3200163at2759"/>
<dbReference type="InterPro" id="IPR051093">
    <property type="entry name" value="Neuroligin/BSAL"/>
</dbReference>
<evidence type="ECO:0000256" key="4">
    <source>
        <dbReference type="SAM" id="SignalP"/>
    </source>
</evidence>
<comment type="caution">
    <text evidence="6">The sequence shown here is derived from an EMBL/GenBank/DDBJ whole genome shotgun (WGS) entry which is preliminary data.</text>
</comment>
<keyword evidence="3" id="KW-0325">Glycoprotein</keyword>
<accession>A0A8J2JJR9</accession>
<dbReference type="InterPro" id="IPR002018">
    <property type="entry name" value="CarbesteraseB"/>
</dbReference>
<name>A0A8J2JJR9_9HEXA</name>
<dbReference type="AlphaFoldDB" id="A0A8J2JJR9"/>
<dbReference type="PROSITE" id="PS00941">
    <property type="entry name" value="CARBOXYLESTERASE_B_2"/>
    <property type="match status" value="1"/>
</dbReference>
<keyword evidence="2 4" id="KW-0732">Signal</keyword>
<organism evidence="6 7">
    <name type="scientific">Allacma fusca</name>
    <dbReference type="NCBI Taxonomy" id="39272"/>
    <lineage>
        <taxon>Eukaryota</taxon>
        <taxon>Metazoa</taxon>
        <taxon>Ecdysozoa</taxon>
        <taxon>Arthropoda</taxon>
        <taxon>Hexapoda</taxon>
        <taxon>Collembola</taxon>
        <taxon>Symphypleona</taxon>
        <taxon>Sminthuridae</taxon>
        <taxon>Allacma</taxon>
    </lineage>
</organism>
<proteinExistence type="inferred from homology"/>
<dbReference type="InterPro" id="IPR019819">
    <property type="entry name" value="Carboxylesterase_B_CS"/>
</dbReference>
<dbReference type="Pfam" id="PF00135">
    <property type="entry name" value="COesterase"/>
    <property type="match status" value="1"/>
</dbReference>
<evidence type="ECO:0000259" key="5">
    <source>
        <dbReference type="Pfam" id="PF00135"/>
    </source>
</evidence>
<feature type="signal peptide" evidence="4">
    <location>
        <begin position="1"/>
        <end position="15"/>
    </location>
</feature>